<dbReference type="EMBL" id="JPOS01000020">
    <property type="protein sequence ID" value="KGE88209.1"/>
    <property type="molecule type" value="Genomic_DNA"/>
</dbReference>
<dbReference type="PANTHER" id="PTHR34849:SF3">
    <property type="entry name" value="SSR2962 PROTEIN"/>
    <property type="match status" value="1"/>
</dbReference>
<dbReference type="OrthoDB" id="9809515at2"/>
<evidence type="ECO:0000313" key="1">
    <source>
        <dbReference type="EMBL" id="KGE88209.1"/>
    </source>
</evidence>
<accession>A0A098S6Q2</accession>
<protein>
    <submittedName>
        <fullName evidence="1">Antitoxin</fullName>
    </submittedName>
</protein>
<dbReference type="InterPro" id="IPR036388">
    <property type="entry name" value="WH-like_DNA-bd_sf"/>
</dbReference>
<reference evidence="1 2" key="1">
    <citation type="journal article" date="2014" name="Int. J. Syst. Evol. Microbiol.">
        <title>Phaeodactylibacter xiamenensis gen. nov., sp. nov., a member of the family Saprospiraceae isolated from the marine alga Phaeodactylum tricornutum.</title>
        <authorList>
            <person name="Chen Z.Jr."/>
            <person name="Lei X."/>
            <person name="Lai Q."/>
            <person name="Li Y."/>
            <person name="Zhang B."/>
            <person name="Zhang J."/>
            <person name="Zhang H."/>
            <person name="Yang L."/>
            <person name="Zheng W."/>
            <person name="Tian Y."/>
            <person name="Yu Z."/>
            <person name="Xu H.Jr."/>
            <person name="Zheng T."/>
        </authorList>
    </citation>
    <scope>NUCLEOTIDE SEQUENCE [LARGE SCALE GENOMIC DNA]</scope>
    <source>
        <strain evidence="1 2">KD52</strain>
    </source>
</reference>
<keyword evidence="2" id="KW-1185">Reference proteome</keyword>
<gene>
    <name evidence="1" type="ORF">IX84_10360</name>
</gene>
<dbReference type="SUPFAM" id="SSF46689">
    <property type="entry name" value="Homeodomain-like"/>
    <property type="match status" value="1"/>
</dbReference>
<dbReference type="RefSeq" id="WP_044219528.1">
    <property type="nucleotide sequence ID" value="NZ_JBKAGJ010000007.1"/>
</dbReference>
<dbReference type="InterPro" id="IPR009057">
    <property type="entry name" value="Homeodomain-like_sf"/>
</dbReference>
<comment type="caution">
    <text evidence="1">The sequence shown here is derived from an EMBL/GenBank/DDBJ whole genome shotgun (WGS) entry which is preliminary data.</text>
</comment>
<dbReference type="Pfam" id="PF04255">
    <property type="entry name" value="DUF433"/>
    <property type="match status" value="1"/>
</dbReference>
<evidence type="ECO:0000313" key="2">
    <source>
        <dbReference type="Proteomes" id="UP000029736"/>
    </source>
</evidence>
<dbReference type="PANTHER" id="PTHR34849">
    <property type="entry name" value="SSL5025 PROTEIN"/>
    <property type="match status" value="1"/>
</dbReference>
<dbReference type="Proteomes" id="UP000029736">
    <property type="component" value="Unassembled WGS sequence"/>
</dbReference>
<dbReference type="InterPro" id="IPR007367">
    <property type="entry name" value="DUF433"/>
</dbReference>
<dbReference type="STRING" id="1524460.IX84_10360"/>
<sequence>MVNLRDHIESNPDVMLGKPVIKGTRITVELLLRKLADGYDSGEILGMYPHLKREDISAAITYAALVIENEEVIKAA</sequence>
<name>A0A098S6Q2_9BACT</name>
<proteinExistence type="predicted"/>
<dbReference type="AlphaFoldDB" id="A0A098S6Q2"/>
<organism evidence="1 2">
    <name type="scientific">Phaeodactylibacter xiamenensis</name>
    <dbReference type="NCBI Taxonomy" id="1524460"/>
    <lineage>
        <taxon>Bacteria</taxon>
        <taxon>Pseudomonadati</taxon>
        <taxon>Bacteroidota</taxon>
        <taxon>Saprospiria</taxon>
        <taxon>Saprospirales</taxon>
        <taxon>Haliscomenobacteraceae</taxon>
        <taxon>Phaeodactylibacter</taxon>
    </lineage>
</organism>
<dbReference type="Gene3D" id="1.10.10.10">
    <property type="entry name" value="Winged helix-like DNA-binding domain superfamily/Winged helix DNA-binding domain"/>
    <property type="match status" value="1"/>
</dbReference>